<evidence type="ECO:0000259" key="2">
    <source>
        <dbReference type="Pfam" id="PF00326"/>
    </source>
</evidence>
<accession>A0ABN7RP04</accession>
<evidence type="ECO:0000259" key="3">
    <source>
        <dbReference type="Pfam" id="PF00930"/>
    </source>
</evidence>
<dbReference type="PANTHER" id="PTHR11731">
    <property type="entry name" value="PROTEASE FAMILY S9B,C DIPEPTIDYL-PEPTIDASE IV-RELATED"/>
    <property type="match status" value="1"/>
</dbReference>
<dbReference type="InterPro" id="IPR050278">
    <property type="entry name" value="Serine_Prot_S9B/DPPIV"/>
</dbReference>
<dbReference type="PANTHER" id="PTHR11731:SF202">
    <property type="entry name" value="DIPEPTIDYL PEPTIDASE FAMILY MEMBER 2"/>
    <property type="match status" value="1"/>
</dbReference>
<dbReference type="InterPro" id="IPR029058">
    <property type="entry name" value="AB_hydrolase_fold"/>
</dbReference>
<evidence type="ECO:0000313" key="5">
    <source>
        <dbReference type="Proteomes" id="UP001158576"/>
    </source>
</evidence>
<keyword evidence="1" id="KW-1133">Transmembrane helix</keyword>
<evidence type="ECO:0000313" key="4">
    <source>
        <dbReference type="EMBL" id="CAG5076831.1"/>
    </source>
</evidence>
<keyword evidence="1" id="KW-0472">Membrane</keyword>
<protein>
    <submittedName>
        <fullName evidence="4">Oidioi.mRNA.OKI2018_I69.PAR.g8560.t1.cds</fullName>
    </submittedName>
</protein>
<reference evidence="4 5" key="1">
    <citation type="submission" date="2021-04" db="EMBL/GenBank/DDBJ databases">
        <authorList>
            <person name="Bliznina A."/>
        </authorList>
    </citation>
    <scope>NUCLEOTIDE SEQUENCE [LARGE SCALE GENOMIC DNA]</scope>
</reference>
<sequence length="1031" mass="117562">MSRRKVSRIVVKPCSSPDFAFEKLQIAPKESTSKLSNELPSCPNCQKYRAEIKKLRSLKKVNESFFTPPVLVANVATMTPPMVKLPVLKAKSTKKTTGTRRSNFWPFMKGTKTKTRRRRTVSTPDIGIIDESNLSKSSSVLDLLPQVPQQKMKINLARSKIPFGDMRDFFKWLFAALLGAGIALAIALPLLFIGEEPYEPTIGKNGQVFPDKDFLLFEDMWKGKLSSKSFNPTFSAVNPNQYFCTENLSDGKFMIYRKNIDDYDGESDDCSVGEKVTKSTAFSEWYRSKGMQKYYLSPDEKFALARNNYMKQWRHSYFSDYYVFDLVNEQELTNANIATFKQVQYATWSPNVNGILKLLWVDNNKDIYFASVSDRFSTARRVTDDGGWCMENGEHHLLGIGYASDPTKCIYNGVPEWNYEEEMVSTTNTIYWAPDGKSFTFAAFDVSEIELLKYSVYPEKATASSPKEIVKDSIDQFPRVNTIHYAKAAGKIAKTKFYIVDASKSTFNEATDKKELVPIGGILDFERGTGGDPENRYFTRLSYAADSSRFAMVWSSRAGTQSKTVVCNTDIANTDCSIRGGETGGVFGEFDDEGHVWTNLDEKGGQKNMYHGWVGDFGPFEPILTGDEYFTIHSKKVDGSEQTDSHAYGMKIKDGYWNIARESFRGLPDGITELTWITDTTEDQWVVTQLNFYDSVNQILYFTGARGNEVRHRQRHVFRVSTAGVNFPVKEPECVTCELEQDQNGASHCGWVNFRRNCQETVGGTCKMRFIANCRGNLRPKTFITPADQDFSITGKISFNLIQDNTKLQNTLDEMKGYPTTIYGTWENPKWGGLKHNFEMFVPKSFFIDGNERNEWADRLDKTRVSLYGWSYGGYTTTHIIGYGGGEHGKIFTSGVAVAPLADRRFYDAMHAERYMDFTGEPNELLSPHWKNCSMIERPILENDMAHFRDTEYHLIHGTNDDNVHFLSAARMTKELTKRGIEFDNFFYADEDHSIRSTTLTQQHIYRNIIKRIVHSWGYVWNGDGEGYNRQ</sequence>
<feature type="domain" description="Peptidase S9 prolyl oligopeptidase catalytic" evidence="2">
    <location>
        <begin position="860"/>
        <end position="1008"/>
    </location>
</feature>
<feature type="transmembrane region" description="Helical" evidence="1">
    <location>
        <begin position="169"/>
        <end position="192"/>
    </location>
</feature>
<dbReference type="Gene3D" id="2.140.10.30">
    <property type="entry name" value="Dipeptidylpeptidase IV, N-terminal domain"/>
    <property type="match status" value="1"/>
</dbReference>
<dbReference type="EMBL" id="OU015568">
    <property type="protein sequence ID" value="CAG5076831.1"/>
    <property type="molecule type" value="Genomic_DNA"/>
</dbReference>
<proteinExistence type="predicted"/>
<dbReference type="Pfam" id="PF00326">
    <property type="entry name" value="Peptidase_S9"/>
    <property type="match status" value="1"/>
</dbReference>
<dbReference type="InterPro" id="IPR002469">
    <property type="entry name" value="Peptidase_S9B_N"/>
</dbReference>
<dbReference type="Proteomes" id="UP001158576">
    <property type="component" value="Chromosome PAR"/>
</dbReference>
<dbReference type="SUPFAM" id="SSF82171">
    <property type="entry name" value="DPP6 N-terminal domain-like"/>
    <property type="match status" value="1"/>
</dbReference>
<gene>
    <name evidence="4" type="ORF">OKIOD_LOCUS118</name>
</gene>
<dbReference type="Gene3D" id="3.40.50.1820">
    <property type="entry name" value="alpha/beta hydrolase"/>
    <property type="match status" value="1"/>
</dbReference>
<dbReference type="Pfam" id="PF00930">
    <property type="entry name" value="DPPIV_N"/>
    <property type="match status" value="1"/>
</dbReference>
<keyword evidence="5" id="KW-1185">Reference proteome</keyword>
<organism evidence="4 5">
    <name type="scientific">Oikopleura dioica</name>
    <name type="common">Tunicate</name>
    <dbReference type="NCBI Taxonomy" id="34765"/>
    <lineage>
        <taxon>Eukaryota</taxon>
        <taxon>Metazoa</taxon>
        <taxon>Chordata</taxon>
        <taxon>Tunicata</taxon>
        <taxon>Appendicularia</taxon>
        <taxon>Copelata</taxon>
        <taxon>Oikopleuridae</taxon>
        <taxon>Oikopleura</taxon>
    </lineage>
</organism>
<evidence type="ECO:0000256" key="1">
    <source>
        <dbReference type="SAM" id="Phobius"/>
    </source>
</evidence>
<keyword evidence="1" id="KW-0812">Transmembrane</keyword>
<dbReference type="SUPFAM" id="SSF53474">
    <property type="entry name" value="alpha/beta-Hydrolases"/>
    <property type="match status" value="1"/>
</dbReference>
<dbReference type="InterPro" id="IPR001375">
    <property type="entry name" value="Peptidase_S9_cat"/>
</dbReference>
<feature type="domain" description="Dipeptidylpeptidase IV N-terminal" evidence="3">
    <location>
        <begin position="297"/>
        <end position="742"/>
    </location>
</feature>
<name>A0ABN7RP04_OIKDI</name>